<dbReference type="SUPFAM" id="SSF52058">
    <property type="entry name" value="L domain-like"/>
    <property type="match status" value="1"/>
</dbReference>
<evidence type="ECO:0008006" key="4">
    <source>
        <dbReference type="Google" id="ProtNLM"/>
    </source>
</evidence>
<evidence type="ECO:0000313" key="3">
    <source>
        <dbReference type="Proteomes" id="UP000507222"/>
    </source>
</evidence>
<reference evidence="2 3" key="1">
    <citation type="submission" date="2020-05" db="EMBL/GenBank/DDBJ databases">
        <authorList>
            <person name="Campoy J."/>
            <person name="Schneeberger K."/>
            <person name="Spophaly S."/>
        </authorList>
    </citation>
    <scope>NUCLEOTIDE SEQUENCE [LARGE SCALE GENOMIC DNA]</scope>
    <source>
        <strain evidence="2">PruArmRojPasFocal</strain>
    </source>
</reference>
<protein>
    <recommendedName>
        <fullName evidence="4">Leucine-rich repeat-containing N-terminal plant-type domain-containing protein</fullName>
    </recommendedName>
</protein>
<dbReference type="Proteomes" id="UP000507222">
    <property type="component" value="Unassembled WGS sequence"/>
</dbReference>
<keyword evidence="1" id="KW-0732">Signal</keyword>
<dbReference type="AlphaFoldDB" id="A0A6J5VJ73"/>
<name>A0A6J5VJ73_PRUAR</name>
<organism evidence="2 3">
    <name type="scientific">Prunus armeniaca</name>
    <name type="common">Apricot</name>
    <name type="synonym">Armeniaca vulgaris</name>
    <dbReference type="NCBI Taxonomy" id="36596"/>
    <lineage>
        <taxon>Eukaryota</taxon>
        <taxon>Viridiplantae</taxon>
        <taxon>Streptophyta</taxon>
        <taxon>Embryophyta</taxon>
        <taxon>Tracheophyta</taxon>
        <taxon>Spermatophyta</taxon>
        <taxon>Magnoliopsida</taxon>
        <taxon>eudicotyledons</taxon>
        <taxon>Gunneridae</taxon>
        <taxon>Pentapetalae</taxon>
        <taxon>rosids</taxon>
        <taxon>fabids</taxon>
        <taxon>Rosales</taxon>
        <taxon>Rosaceae</taxon>
        <taxon>Amygdaloideae</taxon>
        <taxon>Amygdaleae</taxon>
        <taxon>Prunus</taxon>
    </lineage>
</organism>
<evidence type="ECO:0000256" key="1">
    <source>
        <dbReference type="SAM" id="SignalP"/>
    </source>
</evidence>
<dbReference type="EMBL" id="CAEKDK010000007">
    <property type="protein sequence ID" value="CAB4285978.1"/>
    <property type="molecule type" value="Genomic_DNA"/>
</dbReference>
<accession>A0A6J5VJ73</accession>
<feature type="signal peptide" evidence="1">
    <location>
        <begin position="1"/>
        <end position="19"/>
    </location>
</feature>
<sequence length="96" mass="10956">MRILLRFLVLLVLIALAESTCNGTDQEHIFMAFKSIAGFNLSWLHQQQDHQSNWSRPPIIEIMLPSKNLSGIVLWKYVGNMSQLSTLDLSSNNLKE</sequence>
<feature type="chain" id="PRO_5026831297" description="Leucine-rich repeat-containing N-terminal plant-type domain-containing protein" evidence="1">
    <location>
        <begin position="20"/>
        <end position="96"/>
    </location>
</feature>
<gene>
    <name evidence="2" type="ORF">CURHAP_LOCUS42317</name>
</gene>
<evidence type="ECO:0000313" key="2">
    <source>
        <dbReference type="EMBL" id="CAB4285978.1"/>
    </source>
</evidence>
<proteinExistence type="predicted"/>